<dbReference type="SUPFAM" id="SSF52091">
    <property type="entry name" value="SpoIIaa-like"/>
    <property type="match status" value="1"/>
</dbReference>
<evidence type="ECO:0000259" key="2">
    <source>
        <dbReference type="PROSITE" id="PS50801"/>
    </source>
</evidence>
<evidence type="ECO:0000313" key="3">
    <source>
        <dbReference type="EMBL" id="KAB7756084.1"/>
    </source>
</evidence>
<protein>
    <submittedName>
        <fullName evidence="3">Anti-sigma factor antagonist</fullName>
    </submittedName>
</protein>
<feature type="domain" description="STAS" evidence="2">
    <location>
        <begin position="19"/>
        <end position="78"/>
    </location>
</feature>
<evidence type="ECO:0000313" key="4">
    <source>
        <dbReference type="Proteomes" id="UP000325690"/>
    </source>
</evidence>
<accession>A0A5N5V2G8</accession>
<dbReference type="Pfam" id="PF01740">
    <property type="entry name" value="STAS"/>
    <property type="match status" value="1"/>
</dbReference>
<dbReference type="AlphaFoldDB" id="A0A5N5V2G8"/>
<comment type="caution">
    <text evidence="3">The sequence shown here is derived from an EMBL/GenBank/DDBJ whole genome shotgun (WGS) entry which is preliminary data.</text>
</comment>
<dbReference type="RefSeq" id="WP_003886731.1">
    <property type="nucleotide sequence ID" value="NZ_ANBO01000011.1"/>
</dbReference>
<keyword evidence="4" id="KW-1185">Reference proteome</keyword>
<gene>
    <name evidence="3" type="ORF">MPHL21000_12545</name>
</gene>
<organism evidence="3 4">
    <name type="scientific">Mycolicibacterium phlei DSM 43239 = CCUG 21000</name>
    <dbReference type="NCBI Taxonomy" id="1226750"/>
    <lineage>
        <taxon>Bacteria</taxon>
        <taxon>Bacillati</taxon>
        <taxon>Actinomycetota</taxon>
        <taxon>Actinomycetes</taxon>
        <taxon>Mycobacteriales</taxon>
        <taxon>Mycobacteriaceae</taxon>
        <taxon>Mycolicibacterium</taxon>
    </lineage>
</organism>
<name>A0A5N5V2G8_MYCPH</name>
<dbReference type="Proteomes" id="UP000325690">
    <property type="component" value="Unassembled WGS sequence"/>
</dbReference>
<dbReference type="InterPro" id="IPR002645">
    <property type="entry name" value="STAS_dom"/>
</dbReference>
<dbReference type="GeneID" id="74304529"/>
<dbReference type="InterPro" id="IPR036513">
    <property type="entry name" value="STAS_dom_sf"/>
</dbReference>
<evidence type="ECO:0000256" key="1">
    <source>
        <dbReference type="SAM" id="MobiDB-lite"/>
    </source>
</evidence>
<sequence length="133" mass="14201">MTLAALNELPPTQPPRPRLTLTPHEGPGELTVRVRGDVDAANAKDFADAVLALVDGDRRVTLDLVELGFLAIDGVAALHAVKARLAHADVPWTVLPGEAALRVLRLCDPESVIPVTTRVPVRRGRGGLRLVES</sequence>
<proteinExistence type="predicted"/>
<reference evidence="3 4" key="1">
    <citation type="submission" date="2012-10" db="EMBL/GenBank/DDBJ databases">
        <title>The draft sequence of the Mycobacterium pheli genome.</title>
        <authorList>
            <person name="Pettersson B.M.F."/>
            <person name="Das S."/>
            <person name="Dasgupta S."/>
            <person name="Bhattacharya A."/>
            <person name="Kirsebom L.A."/>
        </authorList>
    </citation>
    <scope>NUCLEOTIDE SEQUENCE [LARGE SCALE GENOMIC DNA]</scope>
    <source>
        <strain evidence="3 4">CCUG 21000</strain>
    </source>
</reference>
<dbReference type="EMBL" id="ANBP01000014">
    <property type="protein sequence ID" value="KAB7756084.1"/>
    <property type="molecule type" value="Genomic_DNA"/>
</dbReference>
<feature type="region of interest" description="Disordered" evidence="1">
    <location>
        <begin position="1"/>
        <end position="27"/>
    </location>
</feature>
<dbReference type="PROSITE" id="PS50801">
    <property type="entry name" value="STAS"/>
    <property type="match status" value="1"/>
</dbReference>
<dbReference type="Gene3D" id="3.30.750.24">
    <property type="entry name" value="STAS domain"/>
    <property type="match status" value="1"/>
</dbReference>
<dbReference type="CDD" id="cd07043">
    <property type="entry name" value="STAS_anti-anti-sigma_factors"/>
    <property type="match status" value="1"/>
</dbReference>